<evidence type="ECO:0000313" key="1">
    <source>
        <dbReference type="EMBL" id="GAA43071.2"/>
    </source>
</evidence>
<name>H2KQW2_CLOSI</name>
<accession>H2KQW2</accession>
<reference evidence="1" key="1">
    <citation type="journal article" date="2011" name="Genome Biol.">
        <title>The draft genome of the carcinogenic human liver fluke Clonorchis sinensis.</title>
        <authorList>
            <person name="Wang X."/>
            <person name="Chen W."/>
            <person name="Huang Y."/>
            <person name="Sun J."/>
            <person name="Men J."/>
            <person name="Liu H."/>
            <person name="Luo F."/>
            <person name="Guo L."/>
            <person name="Lv X."/>
            <person name="Deng C."/>
            <person name="Zhou C."/>
            <person name="Fan Y."/>
            <person name="Li X."/>
            <person name="Huang L."/>
            <person name="Hu Y."/>
            <person name="Liang C."/>
            <person name="Hu X."/>
            <person name="Xu J."/>
            <person name="Yu X."/>
        </authorList>
    </citation>
    <scope>NUCLEOTIDE SEQUENCE [LARGE SCALE GENOMIC DNA]</scope>
    <source>
        <strain evidence="1">Henan</strain>
    </source>
</reference>
<reference key="2">
    <citation type="submission" date="2011-10" db="EMBL/GenBank/DDBJ databases">
        <title>The genome and transcriptome sequence of Clonorchis sinensis provide insights into the carcinogenic liver fluke.</title>
        <authorList>
            <person name="Wang X."/>
            <person name="Huang Y."/>
            <person name="Chen W."/>
            <person name="Liu H."/>
            <person name="Guo L."/>
            <person name="Chen Y."/>
            <person name="Luo F."/>
            <person name="Zhou W."/>
            <person name="Sun J."/>
            <person name="Mao Q."/>
            <person name="Liang P."/>
            <person name="Zhou C."/>
            <person name="Tian Y."/>
            <person name="Men J."/>
            <person name="Lv X."/>
            <person name="Huang L."/>
            <person name="Zhou J."/>
            <person name="Hu Y."/>
            <person name="Li R."/>
            <person name="Zhang F."/>
            <person name="Lei H."/>
            <person name="Li X."/>
            <person name="Hu X."/>
            <person name="Liang C."/>
            <person name="Xu J."/>
            <person name="Wu Z."/>
            <person name="Yu X."/>
        </authorList>
    </citation>
    <scope>NUCLEOTIDE SEQUENCE</scope>
    <source>
        <strain>Henan</strain>
    </source>
</reference>
<sequence>MSDLTRSVDVVKQFVANFERKQRNLMKRKSKLDTYRDLLNRGETLNEEQKKAVESYEGVLQSLNVVHEVLSQSKDLVSDVERCCKAEELQKEVEHERYTLSFLHTHVCLMRFLTSLDQQEVRVAVARASSENSLRMLDTVRHVLLPSITDWPSTGSTAFSAISSFLQTNPEVTSAAEHTFNFVLGRPAPIPVPGDYDGPHKKFNFKEARNLCFRLLAAPAVRRSIEFSCGSEPTMSQAREEVTQLAGEPLKPPNEMFQPNPEFLGHNGELHVPDDEVIPAEIQTCGSRRFDTASAPNILDQVIKPLGGTFNFLQASSVLTSDPLVEISVPGTDVPASHELNPTIPDAIANHIAPSNGCYAPPSPPAAPEILYNAEPKSELNEITESSARESATMRQVGRNPVAVEPDVPPQTKPISYADLVRRSGYNRPAHQQDHYLSGSSQEVHKAEHVVSESHTVYDSGDAEPGPSAPNWNRGSRGFYRGFSRGNPGIKNSSAIHCRKHHLTTWTEHFEECLTSRHCGGVRGLVVSHKVLFLYTSSCGHVKVYGELSPRSTSSSGIRHDRPICSFLLTFVINAIVEDAINPGCLWGRNAPSVFARRQHGSSWNRSSRIANNIKQSKDFASRCDMRFTPANCKVLLQVRVGSDLKLILANVLIELVSKFIYGVSCISSCGLARANIAIRLDLLLYLWRGRIINLSAIGRIRNTSGCIRRVRMSCSITPASRITCSEFTPRHGQIYGLLWNRNDSTGVRLYPKPYTNSFTAAVVFLHVIRQLQAVDSHSMQEPWIRFSFRRSVFATTGVTRKFRENEPISHQRSMVLLLIPPSSVTPLKRYYSPEAHSEQKTNCETDEVWPTHYLATTLQR</sequence>
<dbReference type="Proteomes" id="UP000008909">
    <property type="component" value="Unassembled WGS sequence"/>
</dbReference>
<organism evidence="1 2">
    <name type="scientific">Clonorchis sinensis</name>
    <name type="common">Chinese liver fluke</name>
    <dbReference type="NCBI Taxonomy" id="79923"/>
    <lineage>
        <taxon>Eukaryota</taxon>
        <taxon>Metazoa</taxon>
        <taxon>Spiralia</taxon>
        <taxon>Lophotrochozoa</taxon>
        <taxon>Platyhelminthes</taxon>
        <taxon>Trematoda</taxon>
        <taxon>Digenea</taxon>
        <taxon>Opisthorchiida</taxon>
        <taxon>Opisthorchiata</taxon>
        <taxon>Opisthorchiidae</taxon>
        <taxon>Clonorchis</taxon>
    </lineage>
</organism>
<proteinExistence type="predicted"/>
<protein>
    <submittedName>
        <fullName evidence="1">Caprin-1</fullName>
    </submittedName>
</protein>
<evidence type="ECO:0000313" key="2">
    <source>
        <dbReference type="Proteomes" id="UP000008909"/>
    </source>
</evidence>
<gene>
    <name evidence="1" type="ORF">CLF_104888</name>
</gene>
<dbReference type="AlphaFoldDB" id="H2KQW2"/>
<keyword evidence="2" id="KW-1185">Reference proteome</keyword>
<dbReference type="EMBL" id="DF143067">
    <property type="protein sequence ID" value="GAA43071.2"/>
    <property type="molecule type" value="Genomic_DNA"/>
</dbReference>